<dbReference type="InterPro" id="IPR025904">
    <property type="entry name" value="Tubulin-like"/>
</dbReference>
<reference evidence="1 2" key="1">
    <citation type="submission" date="2017-10" db="EMBL/GenBank/DDBJ databases">
        <title>Nyctiphanis sp. nov., isolated from the stomach of the euphausiid Nyctiphanes simplex (Hansen, 1911) in the Gulf of California.</title>
        <authorList>
            <person name="Gomez-Gil B."/>
            <person name="Aguilar-Mendez M."/>
            <person name="Lopez-Cortes A."/>
            <person name="Gomez-Gutierrez J."/>
            <person name="Roque A."/>
            <person name="Lang E."/>
            <person name="Gonzalez-Castillo A."/>
        </authorList>
    </citation>
    <scope>NUCLEOTIDE SEQUENCE [LARGE SCALE GENOMIC DNA]</scope>
    <source>
        <strain evidence="1 2">CAIM 600</strain>
    </source>
</reference>
<dbReference type="Proteomes" id="UP000290287">
    <property type="component" value="Unassembled WGS sequence"/>
</dbReference>
<gene>
    <name evidence="1" type="ORF">CS022_13590</name>
</gene>
<protein>
    <submittedName>
        <fullName evidence="1">Uncharacterized protein</fullName>
    </submittedName>
</protein>
<dbReference type="Pfam" id="PF13809">
    <property type="entry name" value="Tubulin_2"/>
    <property type="match status" value="1"/>
</dbReference>
<proteinExistence type="predicted"/>
<name>A0A4Q0YQL5_9GAMM</name>
<comment type="caution">
    <text evidence="1">The sequence shown here is derived from an EMBL/GenBank/DDBJ whole genome shotgun (WGS) entry which is preliminary data.</text>
</comment>
<sequence>MSIMLSMVSRRLERLCDNGGEQSVDIHIAGSIATGTGGGTMLDILAQLQSYLSNQPWRTTIYVHAFTTAADVGDKNTGRFYINQYAALKEYNAFNRSDYKPWDIKNPPHAKRLSIKPVNASAEDTNHYDLKQTYKSLFLVTDSTSEGKRVSLPEQVNGTAELLFQLSVRQLGNLPNEIRQALSNEDNPETTDEGFTGPRSMKNGAYGVHRITIPETKIRQRLISSLGLQFTLQILHNNWVKSFVDDPTTAFNAKSFVADLVKNLEVSKGDLWLDKAVGKTKFSEETSFAAYQQDWRLKLEEIEKNTKTADSYQEMQQWVTVFNREAELYWNEGFRPLGDQGGVERYFGFHGSPIQLDKRSNSVRKHIEALLVDGLESGLENYTTHNLPDIVENLIERVEDEAANFAKRSAGYEKMAIAAQKKRVTIKEEIRRIGKIGYKIGGAALRLFAQYQEESVVFYSNRTYERASKYGAAFSLELLDSLRLLRKDVGQFKRNITNLRDNFVTDLNLENEKKSGIEDWINWDEINESIQQYFVTNKPLLETNSNAIWDQLKELRGDRKSFDSYNRLMVIDEKTSVVRGEFPSAIRKESLQYSHTFHADVVENNPTFKPFFGRNIVKELYEQYGEVTKQLENVVKRWIDASSPMVAFDAGQPRPSVPKPGPRKRRMMLLPTCQDVPKSFQDALKACIEGSLSNNDGKILVKTIPEERCPNEISALTVAFFFPLRQAAVVSALKVHYDRALMSNEGRFVSYQCHSESARFSDLLLPSRSEEMEIRLPSILAACALGYLQVPDDLDKQLYFGTREDKFSPIENRIDTGIKFTLKQKELAARIGDQYDEMDISVELAILYTDYHEQFLRDCGSKVEALLNSIEVVPEHIDAAELKLKNYSKWVFLLAKRNEEDERYGKFKDAIYDAINRVLPELKEKL</sequence>
<evidence type="ECO:0000313" key="1">
    <source>
        <dbReference type="EMBL" id="RXJ72875.1"/>
    </source>
</evidence>
<keyword evidence="2" id="KW-1185">Reference proteome</keyword>
<dbReference type="RefSeq" id="WP_129122719.1">
    <property type="nucleotide sequence ID" value="NZ_PEIB01000015.1"/>
</dbReference>
<evidence type="ECO:0000313" key="2">
    <source>
        <dbReference type="Proteomes" id="UP000290287"/>
    </source>
</evidence>
<organism evidence="1 2">
    <name type="scientific">Veronia nyctiphanis</name>
    <dbReference type="NCBI Taxonomy" id="1278244"/>
    <lineage>
        <taxon>Bacteria</taxon>
        <taxon>Pseudomonadati</taxon>
        <taxon>Pseudomonadota</taxon>
        <taxon>Gammaproteobacteria</taxon>
        <taxon>Vibrionales</taxon>
        <taxon>Vibrionaceae</taxon>
        <taxon>Veronia</taxon>
    </lineage>
</organism>
<accession>A0A4Q0YQL5</accession>
<dbReference type="OrthoDB" id="174139at2"/>
<dbReference type="AlphaFoldDB" id="A0A4Q0YQL5"/>
<dbReference type="EMBL" id="PEIB01000015">
    <property type="protein sequence ID" value="RXJ72875.1"/>
    <property type="molecule type" value="Genomic_DNA"/>
</dbReference>